<evidence type="ECO:0000313" key="3">
    <source>
        <dbReference type="Proteomes" id="UP000735302"/>
    </source>
</evidence>
<reference evidence="2 3" key="1">
    <citation type="journal article" date="2021" name="Elife">
        <title>Chloroplast acquisition without the gene transfer in kleptoplastic sea slugs, Plakobranchus ocellatus.</title>
        <authorList>
            <person name="Maeda T."/>
            <person name="Takahashi S."/>
            <person name="Yoshida T."/>
            <person name="Shimamura S."/>
            <person name="Takaki Y."/>
            <person name="Nagai Y."/>
            <person name="Toyoda A."/>
            <person name="Suzuki Y."/>
            <person name="Arimoto A."/>
            <person name="Ishii H."/>
            <person name="Satoh N."/>
            <person name="Nishiyama T."/>
            <person name="Hasebe M."/>
            <person name="Maruyama T."/>
            <person name="Minagawa J."/>
            <person name="Obokata J."/>
            <person name="Shigenobu S."/>
        </authorList>
    </citation>
    <scope>NUCLEOTIDE SEQUENCE [LARGE SCALE GENOMIC DNA]</scope>
</reference>
<dbReference type="AlphaFoldDB" id="A0AAV3Z0A4"/>
<evidence type="ECO:0000256" key="1">
    <source>
        <dbReference type="SAM" id="MobiDB-lite"/>
    </source>
</evidence>
<feature type="compositionally biased region" description="Basic and acidic residues" evidence="1">
    <location>
        <begin position="95"/>
        <end position="105"/>
    </location>
</feature>
<protein>
    <submittedName>
        <fullName evidence="2">Uncharacterized protein</fullName>
    </submittedName>
</protein>
<dbReference type="Proteomes" id="UP000735302">
    <property type="component" value="Unassembled WGS sequence"/>
</dbReference>
<accession>A0AAV3Z0A4</accession>
<proteinExistence type="predicted"/>
<evidence type="ECO:0000313" key="2">
    <source>
        <dbReference type="EMBL" id="GFN87843.1"/>
    </source>
</evidence>
<sequence>MTSMDTVSLCAGRFDTIKSSLRQVLSFSNRSKLERKQIDGAPANSPGLSSDSVEKEQVMVTRQGRVLQPNISTHSDSPFSSRDGTEQLECGLLQHSDDPRPCLPR</sequence>
<gene>
    <name evidence="2" type="ORF">PoB_001434900</name>
</gene>
<comment type="caution">
    <text evidence="2">The sequence shown here is derived from an EMBL/GenBank/DDBJ whole genome shotgun (WGS) entry which is preliminary data.</text>
</comment>
<name>A0AAV3Z0A4_9GAST</name>
<organism evidence="2 3">
    <name type="scientific">Plakobranchus ocellatus</name>
    <dbReference type="NCBI Taxonomy" id="259542"/>
    <lineage>
        <taxon>Eukaryota</taxon>
        <taxon>Metazoa</taxon>
        <taxon>Spiralia</taxon>
        <taxon>Lophotrochozoa</taxon>
        <taxon>Mollusca</taxon>
        <taxon>Gastropoda</taxon>
        <taxon>Heterobranchia</taxon>
        <taxon>Euthyneura</taxon>
        <taxon>Panpulmonata</taxon>
        <taxon>Sacoglossa</taxon>
        <taxon>Placobranchoidea</taxon>
        <taxon>Plakobranchidae</taxon>
        <taxon>Plakobranchus</taxon>
    </lineage>
</organism>
<keyword evidence="3" id="KW-1185">Reference proteome</keyword>
<feature type="compositionally biased region" description="Polar residues" evidence="1">
    <location>
        <begin position="69"/>
        <end position="82"/>
    </location>
</feature>
<feature type="region of interest" description="Disordered" evidence="1">
    <location>
        <begin position="31"/>
        <end position="105"/>
    </location>
</feature>
<dbReference type="EMBL" id="BLXT01001805">
    <property type="protein sequence ID" value="GFN87843.1"/>
    <property type="molecule type" value="Genomic_DNA"/>
</dbReference>